<comment type="similarity">
    <text evidence="12">Belongs to the cytochrome b561 family.</text>
</comment>
<feature type="transmembrane region" description="Helical" evidence="13">
    <location>
        <begin position="58"/>
        <end position="76"/>
    </location>
</feature>
<dbReference type="PANTHER" id="PTHR30529:SF4">
    <property type="entry name" value="SUPEROXIDE OXIDASE CYBB"/>
    <property type="match status" value="1"/>
</dbReference>
<dbReference type="GO" id="GO:0046872">
    <property type="term" value="F:metal ion binding"/>
    <property type="evidence" value="ECO:0007669"/>
    <property type="project" value="UniProtKB-KW"/>
</dbReference>
<evidence type="ECO:0000256" key="11">
    <source>
        <dbReference type="ARBA" id="ARBA00023136"/>
    </source>
</evidence>
<keyword evidence="5" id="KW-0349">Heme</keyword>
<comment type="cofactor">
    <cofactor evidence="1">
        <name>heme b</name>
        <dbReference type="ChEBI" id="CHEBI:60344"/>
    </cofactor>
</comment>
<evidence type="ECO:0000256" key="7">
    <source>
        <dbReference type="ARBA" id="ARBA00022723"/>
    </source>
</evidence>
<evidence type="ECO:0000259" key="14">
    <source>
        <dbReference type="Pfam" id="PF01292"/>
    </source>
</evidence>
<dbReference type="PANTHER" id="PTHR30529">
    <property type="entry name" value="CYTOCHROME B561"/>
    <property type="match status" value="1"/>
</dbReference>
<evidence type="ECO:0000256" key="1">
    <source>
        <dbReference type="ARBA" id="ARBA00001970"/>
    </source>
</evidence>
<dbReference type="GO" id="GO:0020037">
    <property type="term" value="F:heme binding"/>
    <property type="evidence" value="ECO:0007669"/>
    <property type="project" value="TreeGrafter"/>
</dbReference>
<accession>D4GF24</accession>
<name>D4GF24_PANAM</name>
<evidence type="ECO:0000256" key="12">
    <source>
        <dbReference type="ARBA" id="ARBA00037975"/>
    </source>
</evidence>
<keyword evidence="7" id="KW-0479">Metal-binding</keyword>
<evidence type="ECO:0000256" key="3">
    <source>
        <dbReference type="ARBA" id="ARBA00022448"/>
    </source>
</evidence>
<dbReference type="NCBIfam" id="NF008566">
    <property type="entry name" value="PRK11513.1"/>
    <property type="match status" value="1"/>
</dbReference>
<keyword evidence="6 13" id="KW-0812">Transmembrane</keyword>
<dbReference type="HOGENOM" id="CLU_095321_3_0_6"/>
<dbReference type="GO" id="GO:0009055">
    <property type="term" value="F:electron transfer activity"/>
    <property type="evidence" value="ECO:0007669"/>
    <property type="project" value="InterPro"/>
</dbReference>
<evidence type="ECO:0000313" key="15">
    <source>
        <dbReference type="EMBL" id="ADD77146.1"/>
    </source>
</evidence>
<dbReference type="InterPro" id="IPR016174">
    <property type="entry name" value="Di-haem_cyt_TM"/>
</dbReference>
<evidence type="ECO:0000256" key="6">
    <source>
        <dbReference type="ARBA" id="ARBA00022692"/>
    </source>
</evidence>
<feature type="transmembrane region" description="Helical" evidence="13">
    <location>
        <begin position="192"/>
        <end position="211"/>
    </location>
</feature>
<keyword evidence="16" id="KW-1185">Reference proteome</keyword>
<evidence type="ECO:0000313" key="16">
    <source>
        <dbReference type="Proteomes" id="UP000001702"/>
    </source>
</evidence>
<dbReference type="EMBL" id="CP001875">
    <property type="protein sequence ID" value="ADD77146.1"/>
    <property type="molecule type" value="Genomic_DNA"/>
</dbReference>
<feature type="transmembrane region" description="Helical" evidence="13">
    <location>
        <begin position="131"/>
        <end position="152"/>
    </location>
</feature>
<dbReference type="Proteomes" id="UP000001702">
    <property type="component" value="Chromosome"/>
</dbReference>
<evidence type="ECO:0000256" key="9">
    <source>
        <dbReference type="ARBA" id="ARBA00022989"/>
    </source>
</evidence>
<keyword evidence="9 13" id="KW-1133">Transmembrane helix</keyword>
<keyword evidence="4" id="KW-1003">Cell membrane</keyword>
<reference evidence="15 16" key="1">
    <citation type="journal article" date="2010" name="J. Bacteriol.">
        <title>Genome sequence of Pantoea ananatis LMG20103, the causative agent of Eucalyptus blight and dieback.</title>
        <authorList>
            <person name="De Maayer P."/>
            <person name="Chan W.Y."/>
            <person name="Venter S.N."/>
            <person name="Toth I.K."/>
            <person name="Birch P.R."/>
            <person name="Joubert F."/>
            <person name="Coutinho T.A."/>
        </authorList>
    </citation>
    <scope>NUCLEOTIDE SEQUENCE [LARGE SCALE GENOMIC DNA]</scope>
    <source>
        <strain evidence="15 16">LMG 20103</strain>
    </source>
</reference>
<dbReference type="KEGG" id="pam:PANA_1979"/>
<evidence type="ECO:0000256" key="10">
    <source>
        <dbReference type="ARBA" id="ARBA00023004"/>
    </source>
</evidence>
<evidence type="ECO:0000256" key="5">
    <source>
        <dbReference type="ARBA" id="ARBA00022617"/>
    </source>
</evidence>
<evidence type="ECO:0000256" key="13">
    <source>
        <dbReference type="SAM" id="Phobius"/>
    </source>
</evidence>
<evidence type="ECO:0000256" key="4">
    <source>
        <dbReference type="ARBA" id="ARBA00022475"/>
    </source>
</evidence>
<dbReference type="InterPro" id="IPR011577">
    <property type="entry name" value="Cyt_b561_bac/Ni-Hgenase"/>
</dbReference>
<feature type="domain" description="Cytochrome b561 bacterial/Ni-hydrogenase" evidence="14">
    <location>
        <begin position="54"/>
        <end position="222"/>
    </location>
</feature>
<evidence type="ECO:0000256" key="2">
    <source>
        <dbReference type="ARBA" id="ARBA00004651"/>
    </source>
</evidence>
<keyword evidence="10" id="KW-0408">Iron</keyword>
<dbReference type="SUPFAM" id="SSF81342">
    <property type="entry name" value="Transmembrane di-heme cytochromes"/>
    <property type="match status" value="1"/>
</dbReference>
<organism evidence="15 16">
    <name type="scientific">Pantoea ananatis (strain LMG 20103)</name>
    <dbReference type="NCBI Taxonomy" id="706191"/>
    <lineage>
        <taxon>Bacteria</taxon>
        <taxon>Pseudomonadati</taxon>
        <taxon>Pseudomonadota</taxon>
        <taxon>Gammaproteobacteria</taxon>
        <taxon>Enterobacterales</taxon>
        <taxon>Erwiniaceae</taxon>
        <taxon>Pantoea</taxon>
    </lineage>
</organism>
<protein>
    <submittedName>
        <fullName evidence="15">CybB</fullName>
    </submittedName>
</protein>
<keyword evidence="3" id="KW-0813">Transport</keyword>
<dbReference type="eggNOG" id="COG3038">
    <property type="taxonomic scope" value="Bacteria"/>
</dbReference>
<dbReference type="AlphaFoldDB" id="D4GF24"/>
<keyword evidence="11 13" id="KW-0472">Membrane</keyword>
<dbReference type="GO" id="GO:0005886">
    <property type="term" value="C:plasma membrane"/>
    <property type="evidence" value="ECO:0007669"/>
    <property type="project" value="UniProtKB-SubCell"/>
</dbReference>
<evidence type="ECO:0000256" key="8">
    <source>
        <dbReference type="ARBA" id="ARBA00022982"/>
    </source>
</evidence>
<comment type="subcellular location">
    <subcellularLocation>
        <location evidence="2">Cell membrane</location>
        <topology evidence="2">Multi-pass membrane protein</topology>
    </subcellularLocation>
</comment>
<gene>
    <name evidence="15" type="primary">cybB</name>
    <name evidence="15" type="ordered locus">PANA_1979</name>
</gene>
<feature type="transmembrane region" description="Helical" evidence="13">
    <location>
        <begin position="12"/>
        <end position="37"/>
    </location>
</feature>
<dbReference type="InterPro" id="IPR052168">
    <property type="entry name" value="Cytochrome_b561_oxidase"/>
</dbReference>
<proteinExistence type="inferred from homology"/>
<dbReference type="Pfam" id="PF01292">
    <property type="entry name" value="Ni_hydr_CYTB"/>
    <property type="match status" value="1"/>
</dbReference>
<dbReference type="STRING" id="706191.PANA_1979"/>
<keyword evidence="8" id="KW-0249">Electron transport</keyword>
<dbReference type="GO" id="GO:0022904">
    <property type="term" value="P:respiratory electron transport chain"/>
    <property type="evidence" value="ECO:0007669"/>
    <property type="project" value="InterPro"/>
</dbReference>
<sequence>MCRLSSPSLPPSLLSAVGLSSHRVVISLSFFIFFRYLRTLTFIQGSTMRNKFASSQIALHWLTVLLLIIAYATMELRGYVERGSWQRFAMMVTHFSAGATILVVMLSRLLLKLRHRSPAIVPPVPRWQTGLAHLTHTLIYALFITLPVLGLASRYLKGREWQLFGIPMPVAAEPDFDLSDTLTDWHETLAPLGYWLIGLHVAAALFHHYALKDNTLLRMMPGQRHRGP</sequence>
<feature type="transmembrane region" description="Helical" evidence="13">
    <location>
        <begin position="88"/>
        <end position="111"/>
    </location>
</feature>